<dbReference type="InterPro" id="IPR006311">
    <property type="entry name" value="TAT_signal"/>
</dbReference>
<dbReference type="STRING" id="680198.SCAB_63071"/>
<evidence type="ECO:0000256" key="1">
    <source>
        <dbReference type="SAM" id="MobiDB-lite"/>
    </source>
</evidence>
<dbReference type="PROSITE" id="PS51318">
    <property type="entry name" value="TAT"/>
    <property type="match status" value="1"/>
</dbReference>
<dbReference type="HOGENOM" id="CLU_640796_0_0_11"/>
<dbReference type="KEGG" id="scb:SCAB_63071"/>
<name>C9ZCC2_STRSW</name>
<protein>
    <recommendedName>
        <fullName evidence="2">SMP-30/Gluconolactonase/LRE-like region domain-containing protein</fullName>
    </recommendedName>
</protein>
<dbReference type="PANTHER" id="PTHR31460:SF3">
    <property type="entry name" value="MESOCENTIN"/>
    <property type="match status" value="1"/>
</dbReference>
<accession>C9ZCC2</accession>
<dbReference type="eggNOG" id="COG3386">
    <property type="taxonomic scope" value="Bacteria"/>
</dbReference>
<dbReference type="PANTHER" id="PTHR31460">
    <property type="match status" value="1"/>
</dbReference>
<keyword evidence="4" id="KW-1185">Reference proteome</keyword>
<dbReference type="InterPro" id="IPR013658">
    <property type="entry name" value="SGL"/>
</dbReference>
<organism evidence="3 4">
    <name type="scientific">Streptomyces scabiei (strain 87.22)</name>
    <dbReference type="NCBI Taxonomy" id="680198"/>
    <lineage>
        <taxon>Bacteria</taxon>
        <taxon>Bacillati</taxon>
        <taxon>Actinomycetota</taxon>
        <taxon>Actinomycetes</taxon>
        <taxon>Kitasatosporales</taxon>
        <taxon>Streptomycetaceae</taxon>
        <taxon>Streptomyces</taxon>
    </lineage>
</organism>
<evidence type="ECO:0000313" key="3">
    <source>
        <dbReference type="EMBL" id="CBG73322.1"/>
    </source>
</evidence>
<dbReference type="Proteomes" id="UP000001444">
    <property type="component" value="Chromosome"/>
</dbReference>
<reference evidence="3 4" key="1">
    <citation type="journal article" date="2010" name="Mol. Plant Microbe Interact.">
        <title>Streptomyces scabies 87-22 contains a coronafacic acid-like biosynthetic cluster that contributes to plant-microbe interactions.</title>
        <authorList>
            <person name="Bignell D.R."/>
            <person name="Seipke R.F."/>
            <person name="Huguet-Tapia J.C."/>
            <person name="Chambers A.H."/>
            <person name="Parry R.J."/>
            <person name="Loria R."/>
        </authorList>
    </citation>
    <scope>NUCLEOTIDE SEQUENCE [LARGE SCALE GENOMIC DNA]</scope>
    <source>
        <strain evidence="3 4">87.22</strain>
    </source>
</reference>
<feature type="domain" description="SMP-30/Gluconolactonase/LRE-like region" evidence="2">
    <location>
        <begin position="139"/>
        <end position="299"/>
    </location>
</feature>
<dbReference type="EMBL" id="FN554889">
    <property type="protein sequence ID" value="CBG73322.1"/>
    <property type="molecule type" value="Genomic_DNA"/>
</dbReference>
<dbReference type="InterPro" id="IPR011042">
    <property type="entry name" value="6-blade_b-propeller_TolB-like"/>
</dbReference>
<feature type="compositionally biased region" description="Basic residues" evidence="1">
    <location>
        <begin position="69"/>
        <end position="82"/>
    </location>
</feature>
<dbReference type="SUPFAM" id="SSF63829">
    <property type="entry name" value="Calcium-dependent phosphotriesterase"/>
    <property type="match status" value="1"/>
</dbReference>
<evidence type="ECO:0000259" key="2">
    <source>
        <dbReference type="Pfam" id="PF08450"/>
    </source>
</evidence>
<evidence type="ECO:0000313" key="4">
    <source>
        <dbReference type="Proteomes" id="UP000001444"/>
    </source>
</evidence>
<dbReference type="Gene3D" id="2.120.10.30">
    <property type="entry name" value="TolB, C-terminal domain"/>
    <property type="match status" value="1"/>
</dbReference>
<dbReference type="InterPro" id="IPR053224">
    <property type="entry name" value="Sensory_adhesion_molecule"/>
</dbReference>
<dbReference type="AlphaFoldDB" id="C9ZCC2"/>
<proteinExistence type="predicted"/>
<feature type="region of interest" description="Disordered" evidence="1">
    <location>
        <begin position="1"/>
        <end position="90"/>
    </location>
</feature>
<sequence>MNRTTGPGPVARPPPVQRWFSGSPERLATLLSAGGQPDSAFPSPAVPRTAPPVVTDRRRRAPARPAFPPRHRTNRRTNHRMKEHTLDASASASRRTLLRLATAAGLGGALAATPLPAFAQSARCPLPRTLSVTAPGLYPEGVAWDPTRKAFLVGSSAQGTISVVRADGSVTPLVAPFAQVSVLGVTVDAPRRRVLAAYTDYFFRMMGIIDPSLPPVSGVGVFDLVTGAVRHLVDVSDGQPLPRANDLTVDRNGTIHVTDTGVDTVTTVSRDGEVLNVLRDDRFATADTGPNGIVHHPAGFLLMGKYEGGRLFRIDRPCSARPKVSEVRLEGAPASLDGIALRPDGTLVAVSNDLSLSGGRQSPDEVVVLRSTDGWRTARTVQRRTWPHEDPTTVAVTPYGDYVVSGGLREILTGVPSTTPGTFQLRRR</sequence>
<dbReference type="Pfam" id="PF08450">
    <property type="entry name" value="SGL"/>
    <property type="match status" value="1"/>
</dbReference>
<gene>
    <name evidence="3" type="ordered locus">SCAB_63071</name>
</gene>